<evidence type="ECO:0000259" key="1">
    <source>
        <dbReference type="PROSITE" id="PS50234"/>
    </source>
</evidence>
<comment type="caution">
    <text evidence="2">The sequence shown here is derived from an EMBL/GenBank/DDBJ whole genome shotgun (WGS) entry which is preliminary data.</text>
</comment>
<accession>A0A2N8HCT5</accession>
<dbReference type="Pfam" id="PF00092">
    <property type="entry name" value="VWA"/>
    <property type="match status" value="1"/>
</dbReference>
<dbReference type="EMBL" id="PJKA01000012">
    <property type="protein sequence ID" value="PNC17693.1"/>
    <property type="molecule type" value="Genomic_DNA"/>
</dbReference>
<dbReference type="Proteomes" id="UP000236000">
    <property type="component" value="Unassembled WGS sequence"/>
</dbReference>
<feature type="domain" description="VWFA" evidence="1">
    <location>
        <begin position="30"/>
        <end position="216"/>
    </location>
</feature>
<dbReference type="RefSeq" id="WP_102714338.1">
    <property type="nucleotide sequence ID" value="NZ_PJKA01000012.1"/>
</dbReference>
<organism evidence="2 3">
    <name type="scientific">Akkermansia muciniphila</name>
    <dbReference type="NCBI Taxonomy" id="239935"/>
    <lineage>
        <taxon>Bacteria</taxon>
        <taxon>Pseudomonadati</taxon>
        <taxon>Verrucomicrobiota</taxon>
        <taxon>Verrucomicrobiia</taxon>
        <taxon>Verrucomicrobiales</taxon>
        <taxon>Akkermansiaceae</taxon>
        <taxon>Akkermansia</taxon>
    </lineage>
</organism>
<name>A0A2N8HCT5_9BACT</name>
<dbReference type="Gene3D" id="3.40.50.410">
    <property type="entry name" value="von Willebrand factor, type A domain"/>
    <property type="match status" value="1"/>
</dbReference>
<dbReference type="OrthoDB" id="9806395at2"/>
<evidence type="ECO:0000313" key="2">
    <source>
        <dbReference type="EMBL" id="PNC17693.1"/>
    </source>
</evidence>
<dbReference type="InterPro" id="IPR002035">
    <property type="entry name" value="VWF_A"/>
</dbReference>
<sequence length="264" mass="29635">MMFTSATHPTKQEQLAAMREFSNNTNARLPVLFLLDASSSMNGIVRGDNQHILRQEYSDGINWNIVTGDNMVTRMDELNVGLQRFVSDILADPLVKLAADVAVITFARTTTTVKEFGPIRESDSKLKITASRENETLLGEAVELALSELDSRKRTYRAHGVEFYQPWLVVMTDGVPTSARHRELEERLKVLTINRKLSVFVFGIGRTDLSELSCISPGRPPMQVNDQKFPELFAWLSRSVYMVSMSMPGDGVSLTPPPEDVWQV</sequence>
<protein>
    <recommendedName>
        <fullName evidence="1">VWFA domain-containing protein</fullName>
    </recommendedName>
</protein>
<dbReference type="AlphaFoldDB" id="A0A2N8HCT5"/>
<dbReference type="SMART" id="SM00327">
    <property type="entry name" value="VWA"/>
    <property type="match status" value="1"/>
</dbReference>
<gene>
    <name evidence="2" type="ORF">CXU22_08060</name>
</gene>
<reference evidence="2 3" key="1">
    <citation type="journal article" date="2017" name="BMC Genomics">
        <title>Genome sequencing of 39 Akkermansia muciniphila isolates reveals its population structure, genomic and functional diverisity, and global distribution in mammalian gut microbiotas.</title>
        <authorList>
            <person name="Guo X."/>
            <person name="Li S."/>
            <person name="Zhang J."/>
            <person name="Wu F."/>
            <person name="Li X."/>
            <person name="Wu D."/>
            <person name="Zhang M."/>
            <person name="Ou Z."/>
            <person name="Jie Z."/>
            <person name="Yan Q."/>
            <person name="Li P."/>
            <person name="Yi J."/>
            <person name="Peng Y."/>
        </authorList>
    </citation>
    <scope>NUCLEOTIDE SEQUENCE [LARGE SCALE GENOMIC DNA]</scope>
    <source>
        <strain evidence="2 3">GP24</strain>
    </source>
</reference>
<dbReference type="SUPFAM" id="SSF53300">
    <property type="entry name" value="vWA-like"/>
    <property type="match status" value="1"/>
</dbReference>
<dbReference type="InterPro" id="IPR036465">
    <property type="entry name" value="vWFA_dom_sf"/>
</dbReference>
<proteinExistence type="predicted"/>
<dbReference type="PROSITE" id="PS50234">
    <property type="entry name" value="VWFA"/>
    <property type="match status" value="1"/>
</dbReference>
<evidence type="ECO:0000313" key="3">
    <source>
        <dbReference type="Proteomes" id="UP000236000"/>
    </source>
</evidence>